<dbReference type="STRING" id="240176.A8NGW1"/>
<protein>
    <recommendedName>
        <fullName evidence="4">Protein cms1</fullName>
    </recommendedName>
</protein>
<dbReference type="GO" id="GO:0005634">
    <property type="term" value="C:nucleus"/>
    <property type="evidence" value="ECO:0007669"/>
    <property type="project" value="TreeGrafter"/>
</dbReference>
<sequence length="294" mass="32903">MMRNGDDLEDDFVVDDLVALSEEEVDSPDLDDEFVADDHDASPPTTTNDQPSQAAASKKRKRREKEKERKKRKLAETQDPKLTQTVALQSPEKLAEYLASMQKRTFKDMSDLELEDLRIPASAIADTSMWTGPRTLDHLVDFIIKVLPNLKTRLSQRPKSTGSPTLLFLTSAALRVADVSRILKDKRLRGEKGGEVAKLFAKHIKLAEHVTYLRRTRVAAAPGTPGRIGKLLCETESISVSQLTHIILDITFRDSKNRNLLDIPETRDEVFKTVLGAPKVLKAIKDGKVQVVLL</sequence>
<feature type="region of interest" description="Disordered" evidence="1">
    <location>
        <begin position="20"/>
        <end position="85"/>
    </location>
</feature>
<dbReference type="RefSeq" id="XP_001833614.1">
    <property type="nucleotide sequence ID" value="XM_001833562.1"/>
</dbReference>
<dbReference type="Pfam" id="PF14617">
    <property type="entry name" value="CMS1"/>
    <property type="match status" value="1"/>
</dbReference>
<dbReference type="PANTHER" id="PTHR24030">
    <property type="entry name" value="PROTEIN CMSS1"/>
    <property type="match status" value="1"/>
</dbReference>
<organism evidence="2 3">
    <name type="scientific">Coprinopsis cinerea (strain Okayama-7 / 130 / ATCC MYA-4618 / FGSC 9003)</name>
    <name type="common">Inky cap fungus</name>
    <name type="synonym">Hormographiella aspergillata</name>
    <dbReference type="NCBI Taxonomy" id="240176"/>
    <lineage>
        <taxon>Eukaryota</taxon>
        <taxon>Fungi</taxon>
        <taxon>Dikarya</taxon>
        <taxon>Basidiomycota</taxon>
        <taxon>Agaricomycotina</taxon>
        <taxon>Agaricomycetes</taxon>
        <taxon>Agaricomycetidae</taxon>
        <taxon>Agaricales</taxon>
        <taxon>Agaricineae</taxon>
        <taxon>Psathyrellaceae</taxon>
        <taxon>Coprinopsis</taxon>
    </lineage>
</organism>
<keyword evidence="3" id="KW-1185">Reference proteome</keyword>
<dbReference type="PANTHER" id="PTHR24030:SF0">
    <property type="entry name" value="PROTEIN CMSS1"/>
    <property type="match status" value="1"/>
</dbReference>
<dbReference type="GO" id="GO:0030686">
    <property type="term" value="C:90S preribosome"/>
    <property type="evidence" value="ECO:0007669"/>
    <property type="project" value="TreeGrafter"/>
</dbReference>
<dbReference type="OMA" id="DHFAQKA"/>
<dbReference type="KEGG" id="cci:CC1G_03831"/>
<dbReference type="OrthoDB" id="1929311at2759"/>
<feature type="compositionally biased region" description="Polar residues" evidence="1">
    <location>
        <begin position="43"/>
        <end position="55"/>
    </location>
</feature>
<dbReference type="EMBL" id="AACS02000002">
    <property type="protein sequence ID" value="EAU88159.1"/>
    <property type="molecule type" value="Genomic_DNA"/>
</dbReference>
<gene>
    <name evidence="2" type="ORF">CC1G_03831</name>
</gene>
<feature type="compositionally biased region" description="Acidic residues" evidence="1">
    <location>
        <begin position="21"/>
        <end position="35"/>
    </location>
</feature>
<proteinExistence type="predicted"/>
<evidence type="ECO:0000313" key="2">
    <source>
        <dbReference type="EMBL" id="EAU88159.1"/>
    </source>
</evidence>
<dbReference type="GeneID" id="6010112"/>
<evidence type="ECO:0008006" key="4">
    <source>
        <dbReference type="Google" id="ProtNLM"/>
    </source>
</evidence>
<dbReference type="Proteomes" id="UP000001861">
    <property type="component" value="Unassembled WGS sequence"/>
</dbReference>
<name>A8NGW1_COPC7</name>
<comment type="caution">
    <text evidence="2">The sequence shown here is derived from an EMBL/GenBank/DDBJ whole genome shotgun (WGS) entry which is preliminary data.</text>
</comment>
<dbReference type="eggNOG" id="KOG3089">
    <property type="taxonomic scope" value="Eukaryota"/>
</dbReference>
<evidence type="ECO:0000313" key="3">
    <source>
        <dbReference type="Proteomes" id="UP000001861"/>
    </source>
</evidence>
<feature type="compositionally biased region" description="Basic residues" evidence="1">
    <location>
        <begin position="57"/>
        <end position="73"/>
    </location>
</feature>
<accession>A8NGW1</accession>
<dbReference type="FunCoup" id="A8NGW1">
    <property type="interactions" value="89"/>
</dbReference>
<dbReference type="VEuPathDB" id="FungiDB:CC1G_03831"/>
<dbReference type="InParanoid" id="A8NGW1"/>
<dbReference type="AlphaFoldDB" id="A8NGW1"/>
<reference evidence="2 3" key="1">
    <citation type="journal article" date="2010" name="Proc. Natl. Acad. Sci. U.S.A.">
        <title>Insights into evolution of multicellular fungi from the assembled chromosomes of the mushroom Coprinopsis cinerea (Coprinus cinereus).</title>
        <authorList>
            <person name="Stajich J.E."/>
            <person name="Wilke S.K."/>
            <person name="Ahren D."/>
            <person name="Au C.H."/>
            <person name="Birren B.W."/>
            <person name="Borodovsky M."/>
            <person name="Burns C."/>
            <person name="Canback B."/>
            <person name="Casselton L.A."/>
            <person name="Cheng C.K."/>
            <person name="Deng J."/>
            <person name="Dietrich F.S."/>
            <person name="Fargo D.C."/>
            <person name="Farman M.L."/>
            <person name="Gathman A.C."/>
            <person name="Goldberg J."/>
            <person name="Guigo R."/>
            <person name="Hoegger P.J."/>
            <person name="Hooker J.B."/>
            <person name="Huggins A."/>
            <person name="James T.Y."/>
            <person name="Kamada T."/>
            <person name="Kilaru S."/>
            <person name="Kodira C."/>
            <person name="Kues U."/>
            <person name="Kupfer D."/>
            <person name="Kwan H.S."/>
            <person name="Lomsadze A."/>
            <person name="Li W."/>
            <person name="Lilly W.W."/>
            <person name="Ma L.J."/>
            <person name="Mackey A.J."/>
            <person name="Manning G."/>
            <person name="Martin F."/>
            <person name="Muraguchi H."/>
            <person name="Natvig D.O."/>
            <person name="Palmerini H."/>
            <person name="Ramesh M.A."/>
            <person name="Rehmeyer C.J."/>
            <person name="Roe B.A."/>
            <person name="Shenoy N."/>
            <person name="Stanke M."/>
            <person name="Ter-Hovhannisyan V."/>
            <person name="Tunlid A."/>
            <person name="Velagapudi R."/>
            <person name="Vision T.J."/>
            <person name="Zeng Q."/>
            <person name="Zolan M.E."/>
            <person name="Pukkila P.J."/>
        </authorList>
    </citation>
    <scope>NUCLEOTIDE SEQUENCE [LARGE SCALE GENOMIC DNA]</scope>
    <source>
        <strain evidence="3">Okayama-7 / 130 / ATCC MYA-4618 / FGSC 9003</strain>
    </source>
</reference>
<evidence type="ECO:0000256" key="1">
    <source>
        <dbReference type="SAM" id="MobiDB-lite"/>
    </source>
</evidence>
<dbReference type="InterPro" id="IPR032704">
    <property type="entry name" value="Cms1"/>
</dbReference>